<comment type="caution">
    <text evidence="1">The sequence shown here is derived from an EMBL/GenBank/DDBJ whole genome shotgun (WGS) entry which is preliminary data.</text>
</comment>
<dbReference type="InterPro" id="IPR013397">
    <property type="entry name" value="CRISPR-assoc_prot_Csy1"/>
</dbReference>
<sequence>MNNVLLKITGTDAAADKERKKQQDFYQLQSLLEKGAECVDQIQIATHILKAVHPDTKVRNATNLNVDCAGLPELPWVGSHVLGTYVDRDATGNGAFNKLVYELFRLLSVPVDGQSVLAWLKEGDADAVAALSNSAEGATKVAFKLASIDVPRCPHPSSHPLAKQLYWPVGDDPHDDTGYHLLAPLYPTSLVHRVYQTLQDDRFSEEAKSAREARKAERWHERPVREYPHLAIQKLGGTKPQNISQLNSERRGDNLLLASLPPVWRSAEVRPVLGTASLFKVYRHRPEVRRLTLLLRRFLEGDPASNQATRTQRDEWVEALLEELMLFTAEQQTLEPGWSTDPRCELPATHRVWLDPDGGTDPVPDLIDALAQDFANWLNHELRDPLPLGDPEYLHWRAQARELFKAMEREGVL</sequence>
<dbReference type="EMBL" id="JAGQDE010000010">
    <property type="protein sequence ID" value="MBQ0959803.1"/>
    <property type="molecule type" value="Genomic_DNA"/>
</dbReference>
<accession>A0A941BKE0</accession>
<keyword evidence="2" id="KW-1185">Reference proteome</keyword>
<dbReference type="NCBIfam" id="TIGR02564">
    <property type="entry name" value="cas_Csy1"/>
    <property type="match status" value="1"/>
</dbReference>
<gene>
    <name evidence="1" type="primary">csy1</name>
    <name evidence="1" type="ORF">KAK06_12700</name>
</gene>
<dbReference type="Pfam" id="PF09611">
    <property type="entry name" value="Cas_Csy1"/>
    <property type="match status" value="1"/>
</dbReference>
<evidence type="ECO:0000313" key="2">
    <source>
        <dbReference type="Proteomes" id="UP000678374"/>
    </source>
</evidence>
<dbReference type="Proteomes" id="UP000678374">
    <property type="component" value="Unassembled WGS sequence"/>
</dbReference>
<protein>
    <submittedName>
        <fullName evidence="1">Type I-F CRISPR-associated protein Csy1</fullName>
    </submittedName>
</protein>
<reference evidence="1" key="1">
    <citation type="submission" date="2021-04" db="EMBL/GenBank/DDBJ databases">
        <title>The genome sequence of Ideonella sp. 4Y11.</title>
        <authorList>
            <person name="Liu Y."/>
        </authorList>
    </citation>
    <scope>NUCLEOTIDE SEQUENCE</scope>
    <source>
        <strain evidence="1">4Y11</strain>
    </source>
</reference>
<proteinExistence type="predicted"/>
<organism evidence="1 2">
    <name type="scientific">Ideonella aquatica</name>
    <dbReference type="NCBI Taxonomy" id="2824119"/>
    <lineage>
        <taxon>Bacteria</taxon>
        <taxon>Pseudomonadati</taxon>
        <taxon>Pseudomonadota</taxon>
        <taxon>Betaproteobacteria</taxon>
        <taxon>Burkholderiales</taxon>
        <taxon>Sphaerotilaceae</taxon>
        <taxon>Ideonella</taxon>
    </lineage>
</organism>
<dbReference type="AlphaFoldDB" id="A0A941BKE0"/>
<name>A0A941BKE0_9BURK</name>
<evidence type="ECO:0000313" key="1">
    <source>
        <dbReference type="EMBL" id="MBQ0959803.1"/>
    </source>
</evidence>